<dbReference type="Gene3D" id="3.30.1490.450">
    <property type="match status" value="1"/>
</dbReference>
<evidence type="ECO:0000259" key="2">
    <source>
        <dbReference type="Pfam" id="PF04984"/>
    </source>
</evidence>
<dbReference type="RefSeq" id="WP_047403189.1">
    <property type="nucleotide sequence ID" value="NZ_CP069280.1"/>
</dbReference>
<dbReference type="Proteomes" id="UP000663464">
    <property type="component" value="Chromosome"/>
</dbReference>
<dbReference type="Pfam" id="PF17482">
    <property type="entry name" value="Phage_sheath_1C"/>
    <property type="match status" value="1"/>
</dbReference>
<dbReference type="Pfam" id="PF04984">
    <property type="entry name" value="Phage_sheath_1"/>
    <property type="match status" value="1"/>
</dbReference>
<dbReference type="Gene3D" id="3.40.50.11790">
    <property type="match status" value="1"/>
</dbReference>
<accession>A0ABD7CGR5</accession>
<reference evidence="5 6" key="1">
    <citation type="journal article" date="2014" name="J. Infect. Dis.">
        <title>Molecular characterization of a novel botulinum neurotoxin type H gene.</title>
        <authorList>
            <person name="Dover N."/>
            <person name="Barash J.R."/>
            <person name="Hill K.K."/>
            <person name="Xie G."/>
            <person name="Arnon S.S."/>
        </authorList>
    </citation>
    <scope>NUCLEOTIDE SEQUENCE [LARGE SCALE GENOMIC DNA]</scope>
    <source>
        <strain evidence="5 6">IBCA10-7060</strain>
    </source>
</reference>
<evidence type="ECO:0000259" key="4">
    <source>
        <dbReference type="Pfam" id="PF17482"/>
    </source>
</evidence>
<feature type="domain" description="Tail sheath protein subtilisin-like" evidence="2">
    <location>
        <begin position="207"/>
        <end position="364"/>
    </location>
</feature>
<evidence type="ECO:0000313" key="5">
    <source>
        <dbReference type="EMBL" id="QRI52262.1"/>
    </source>
</evidence>
<dbReference type="InterPro" id="IPR035089">
    <property type="entry name" value="Phage_sheath_subtilisin"/>
</dbReference>
<dbReference type="Gene3D" id="3.30.360.90">
    <property type="match status" value="1"/>
</dbReference>
<sequence length="474" mass="52908">MGTGTWNEKDRKKLPGFYNRFKTKAEERLGSGIHGIVAMPVKSNWGPVKKIFSVKDLKELKKLVGDNSNFTAYKLGRLTLLGNPKELLLYRLTDGTEKVASLTLKNIEGNEFVTLETKYPTDRNFNITIKPNLIESDKKDFIFYEGTKALFTINALYGTVEDIVEKINSNVENNYVIAKKASTANENGVLESIVNTPIIGGDNGITNITNQNYLEAMAEFEKYKIDGLCLDGITDSSLHNAVKEWAAKNKELGINVIAYLGGAKEEKIEQANTRSKQFNYENIVNIYGGGIYEGVKYTPAETACYIAGLATGQQLKESLCNQKTIFEDVEPKLSTKEIEDALASGTLVVSTDDNDVVVVDDVNTLKNYPDDKSDVFGSIRAVKFMNAVDTDTAIKRKDFIGKFSNDDTGRTLIICALKGYFETLAKENVIGKDFTVKVDKELQATAKPDEFFWKWDAKYLDVIKKIYGTGYVRR</sequence>
<dbReference type="EMBL" id="CP069280">
    <property type="protein sequence ID" value="QRI52262.1"/>
    <property type="molecule type" value="Genomic_DNA"/>
</dbReference>
<feature type="domain" description="Phage tail sheath protein-like beta-sandwich" evidence="3">
    <location>
        <begin position="94"/>
        <end position="201"/>
    </location>
</feature>
<proteinExistence type="inferred from homology"/>
<dbReference type="AlphaFoldDB" id="A0ABD7CGR5"/>
<dbReference type="Pfam" id="PF17481">
    <property type="entry name" value="Phage_sheath_domII"/>
    <property type="match status" value="1"/>
</dbReference>
<evidence type="ECO:0000313" key="6">
    <source>
        <dbReference type="Proteomes" id="UP000663464"/>
    </source>
</evidence>
<protein>
    <submittedName>
        <fullName evidence="5">Phage tail sheath family protein</fullName>
    </submittedName>
</protein>
<gene>
    <name evidence="5" type="ORF">JQS73_12570</name>
</gene>
<dbReference type="Gene3D" id="3.30.1370.220">
    <property type="match status" value="1"/>
</dbReference>
<dbReference type="InterPro" id="IPR020287">
    <property type="entry name" value="Tail_sheath_C"/>
</dbReference>
<evidence type="ECO:0000259" key="3">
    <source>
        <dbReference type="Pfam" id="PF17481"/>
    </source>
</evidence>
<feature type="domain" description="Tail sheath protein C-terminal" evidence="4">
    <location>
        <begin position="371"/>
        <end position="473"/>
    </location>
</feature>
<dbReference type="InterPro" id="IPR035326">
    <property type="entry name" value="Beta_sandwich_Seath"/>
</dbReference>
<organism evidence="5 6">
    <name type="scientific">Clostridium botulinum</name>
    <dbReference type="NCBI Taxonomy" id="1491"/>
    <lineage>
        <taxon>Bacteria</taxon>
        <taxon>Bacillati</taxon>
        <taxon>Bacillota</taxon>
        <taxon>Clostridia</taxon>
        <taxon>Eubacteriales</taxon>
        <taxon>Clostridiaceae</taxon>
        <taxon>Clostridium</taxon>
    </lineage>
</organism>
<name>A0ABD7CGR5_CLOBO</name>
<evidence type="ECO:0000256" key="1">
    <source>
        <dbReference type="ARBA" id="ARBA00008005"/>
    </source>
</evidence>
<comment type="similarity">
    <text evidence="1">Belongs to the myoviridae tail sheath protein family.</text>
</comment>